<dbReference type="SUPFAM" id="SSF52540">
    <property type="entry name" value="P-loop containing nucleoside triphosphate hydrolases"/>
    <property type="match status" value="1"/>
</dbReference>
<dbReference type="EMBL" id="PVTP01000001">
    <property type="protein sequence ID" value="PRY80197.1"/>
    <property type="molecule type" value="Genomic_DNA"/>
</dbReference>
<dbReference type="PROSITE" id="PS50893">
    <property type="entry name" value="ABC_TRANSPORTER_2"/>
    <property type="match status" value="1"/>
</dbReference>
<sequence length="238" mass="26045">MVTPILPLEVSQALVKRRGKTLLGPVDLTVSQTGFTIVMGPNGAGKTTFLRTLHGLERLSKGEVIWQVPLTEARLRQAFVFQTPIMLRRSVRDNLTYPLTLRGTKKAKARQLAEDWARRVGLGGALDQQAPQLSGGEKQKLALARALILDPDIIFLDEPCANLDGRAMREIETILLDACDAGTRIIMATHDIGQAKRLATDVVFLMHGHIIENSHAKDFFAGPKTPQAAALLQGDIVE</sequence>
<dbReference type="InterPro" id="IPR003439">
    <property type="entry name" value="ABC_transporter-like_ATP-bd"/>
</dbReference>
<organism evidence="4 5">
    <name type="scientific">Yoonia maritima</name>
    <dbReference type="NCBI Taxonomy" id="1435347"/>
    <lineage>
        <taxon>Bacteria</taxon>
        <taxon>Pseudomonadati</taxon>
        <taxon>Pseudomonadota</taxon>
        <taxon>Alphaproteobacteria</taxon>
        <taxon>Rhodobacterales</taxon>
        <taxon>Paracoccaceae</taxon>
        <taxon>Yoonia</taxon>
    </lineage>
</organism>
<keyword evidence="2 4" id="KW-0067">ATP-binding</keyword>
<evidence type="ECO:0000313" key="5">
    <source>
        <dbReference type="Proteomes" id="UP000238007"/>
    </source>
</evidence>
<evidence type="ECO:0000256" key="2">
    <source>
        <dbReference type="ARBA" id="ARBA00022840"/>
    </source>
</evidence>
<dbReference type="InterPro" id="IPR003593">
    <property type="entry name" value="AAA+_ATPase"/>
</dbReference>
<dbReference type="AlphaFoldDB" id="A0A2T0W411"/>
<comment type="caution">
    <text evidence="4">The sequence shown here is derived from an EMBL/GenBank/DDBJ whole genome shotgun (WGS) entry which is preliminary data.</text>
</comment>
<proteinExistence type="predicted"/>
<dbReference type="GO" id="GO:0005886">
    <property type="term" value="C:plasma membrane"/>
    <property type="evidence" value="ECO:0007669"/>
    <property type="project" value="TreeGrafter"/>
</dbReference>
<dbReference type="GO" id="GO:0022857">
    <property type="term" value="F:transmembrane transporter activity"/>
    <property type="evidence" value="ECO:0007669"/>
    <property type="project" value="TreeGrafter"/>
</dbReference>
<dbReference type="InterPro" id="IPR017871">
    <property type="entry name" value="ABC_transporter-like_CS"/>
</dbReference>
<gene>
    <name evidence="4" type="ORF">CLV80_10148</name>
</gene>
<dbReference type="Pfam" id="PF00005">
    <property type="entry name" value="ABC_tran"/>
    <property type="match status" value="1"/>
</dbReference>
<dbReference type="PANTHER" id="PTHR24220">
    <property type="entry name" value="IMPORT ATP-BINDING PROTEIN"/>
    <property type="match status" value="1"/>
</dbReference>
<keyword evidence="5" id="KW-1185">Reference proteome</keyword>
<name>A0A2T0W411_9RHOB</name>
<dbReference type="GO" id="GO:0005524">
    <property type="term" value="F:ATP binding"/>
    <property type="evidence" value="ECO:0007669"/>
    <property type="project" value="UniProtKB-KW"/>
</dbReference>
<reference evidence="4 5" key="1">
    <citation type="submission" date="2018-03" db="EMBL/GenBank/DDBJ databases">
        <title>Genomic Encyclopedia of Archaeal and Bacterial Type Strains, Phase II (KMG-II): from individual species to whole genera.</title>
        <authorList>
            <person name="Goeker M."/>
        </authorList>
    </citation>
    <scope>NUCLEOTIDE SEQUENCE [LARGE SCALE GENOMIC DNA]</scope>
    <source>
        <strain evidence="4 5">DSM 101533</strain>
    </source>
</reference>
<dbReference type="SMART" id="SM00382">
    <property type="entry name" value="AAA"/>
    <property type="match status" value="1"/>
</dbReference>
<accession>A0A2T0W411</accession>
<dbReference type="InterPro" id="IPR027417">
    <property type="entry name" value="P-loop_NTPase"/>
</dbReference>
<keyword evidence="1" id="KW-0547">Nucleotide-binding</keyword>
<evidence type="ECO:0000259" key="3">
    <source>
        <dbReference type="PROSITE" id="PS50893"/>
    </source>
</evidence>
<dbReference type="InterPro" id="IPR015854">
    <property type="entry name" value="ABC_transpr_LolD-like"/>
</dbReference>
<dbReference type="Proteomes" id="UP000238007">
    <property type="component" value="Unassembled WGS sequence"/>
</dbReference>
<dbReference type="Gene3D" id="3.40.50.300">
    <property type="entry name" value="P-loop containing nucleotide triphosphate hydrolases"/>
    <property type="match status" value="1"/>
</dbReference>
<dbReference type="GO" id="GO:0016887">
    <property type="term" value="F:ATP hydrolysis activity"/>
    <property type="evidence" value="ECO:0007669"/>
    <property type="project" value="InterPro"/>
</dbReference>
<evidence type="ECO:0000256" key="1">
    <source>
        <dbReference type="ARBA" id="ARBA00022741"/>
    </source>
</evidence>
<protein>
    <submittedName>
        <fullName evidence="4">Tungstate transport system ATP-binding protein</fullName>
    </submittedName>
</protein>
<feature type="domain" description="ABC transporter" evidence="3">
    <location>
        <begin position="8"/>
        <end position="232"/>
    </location>
</feature>
<dbReference type="PROSITE" id="PS00211">
    <property type="entry name" value="ABC_TRANSPORTER_1"/>
    <property type="match status" value="1"/>
</dbReference>
<evidence type="ECO:0000313" key="4">
    <source>
        <dbReference type="EMBL" id="PRY80197.1"/>
    </source>
</evidence>
<dbReference type="RefSeq" id="WP_106353532.1">
    <property type="nucleotide sequence ID" value="NZ_PVTP01000001.1"/>
</dbReference>
<dbReference type="OrthoDB" id="9802264at2"/>